<evidence type="ECO:0000256" key="10">
    <source>
        <dbReference type="ARBA" id="ARBA00022691"/>
    </source>
</evidence>
<evidence type="ECO:0000256" key="4">
    <source>
        <dbReference type="ARBA" id="ARBA00010398"/>
    </source>
</evidence>
<dbReference type="Pfam" id="PF02310">
    <property type="entry name" value="B12-binding"/>
    <property type="match status" value="1"/>
</dbReference>
<evidence type="ECO:0000256" key="17">
    <source>
        <dbReference type="ARBA" id="ARBA00031040"/>
    </source>
</evidence>
<feature type="binding site" evidence="18">
    <location>
        <position position="1159"/>
    </location>
    <ligand>
        <name>Zn(2+)</name>
        <dbReference type="ChEBI" id="CHEBI:29105"/>
    </ligand>
</feature>
<dbReference type="GO" id="GO:0005829">
    <property type="term" value="C:cytosol"/>
    <property type="evidence" value="ECO:0007669"/>
    <property type="project" value="TreeGrafter"/>
</dbReference>
<evidence type="ECO:0000256" key="15">
    <source>
        <dbReference type="ARBA" id="ARBA00023285"/>
    </source>
</evidence>
<gene>
    <name evidence="25" type="ORF">IV203_005627</name>
</gene>
<keyword evidence="6 19" id="KW-0489">Methyltransferase</keyword>
<evidence type="ECO:0000256" key="13">
    <source>
        <dbReference type="ARBA" id="ARBA00022833"/>
    </source>
</evidence>
<organism evidence="25 26">
    <name type="scientific">Nitzschia inconspicua</name>
    <dbReference type="NCBI Taxonomy" id="303405"/>
    <lineage>
        <taxon>Eukaryota</taxon>
        <taxon>Sar</taxon>
        <taxon>Stramenopiles</taxon>
        <taxon>Ochrophyta</taxon>
        <taxon>Bacillariophyta</taxon>
        <taxon>Bacillariophyceae</taxon>
        <taxon>Bacillariophycidae</taxon>
        <taxon>Bacillariales</taxon>
        <taxon>Bacillariaceae</taxon>
        <taxon>Nitzschia</taxon>
    </lineage>
</organism>
<dbReference type="InterPro" id="IPR000489">
    <property type="entry name" value="Pterin-binding_dom"/>
</dbReference>
<reference evidence="25" key="1">
    <citation type="journal article" date="2021" name="Sci. Rep.">
        <title>Diploid genomic architecture of Nitzschia inconspicua, an elite biomass production diatom.</title>
        <authorList>
            <person name="Oliver A."/>
            <person name="Podell S."/>
            <person name="Pinowska A."/>
            <person name="Traller J.C."/>
            <person name="Smith S.R."/>
            <person name="McClure R."/>
            <person name="Beliaev A."/>
            <person name="Bohutskyi P."/>
            <person name="Hill E.A."/>
            <person name="Rabines A."/>
            <person name="Zheng H."/>
            <person name="Allen L.Z."/>
            <person name="Kuo A."/>
            <person name="Grigoriev I.V."/>
            <person name="Allen A.E."/>
            <person name="Hazlebeck D."/>
            <person name="Allen E.E."/>
        </authorList>
    </citation>
    <scope>NUCLEOTIDE SEQUENCE</scope>
    <source>
        <strain evidence="25">Hildebrandi</strain>
    </source>
</reference>
<feature type="domain" description="Pterin-binding" evidence="21">
    <location>
        <begin position="457"/>
        <end position="723"/>
    </location>
</feature>
<dbReference type="InterPro" id="IPR050554">
    <property type="entry name" value="Met_Synthase/Corrinoid"/>
</dbReference>
<evidence type="ECO:0000256" key="16">
    <source>
        <dbReference type="ARBA" id="ARBA00030163"/>
    </source>
</evidence>
<feature type="binding site" evidence="18">
    <location>
        <position position="405"/>
    </location>
    <ligand>
        <name>Zn(2+)</name>
        <dbReference type="ChEBI" id="CHEBI:29105"/>
    </ligand>
</feature>
<dbReference type="GO" id="GO:0050667">
    <property type="term" value="P:homocysteine metabolic process"/>
    <property type="evidence" value="ECO:0007669"/>
    <property type="project" value="TreeGrafter"/>
</dbReference>
<dbReference type="Pfam" id="PF02607">
    <property type="entry name" value="B12-binding_2"/>
    <property type="match status" value="1"/>
</dbReference>
<dbReference type="PANTHER" id="PTHR45833:SF1">
    <property type="entry name" value="METHIONINE SYNTHASE"/>
    <property type="match status" value="1"/>
</dbReference>
<dbReference type="GO" id="GO:0008270">
    <property type="term" value="F:zinc ion binding"/>
    <property type="evidence" value="ECO:0007669"/>
    <property type="project" value="InterPro"/>
</dbReference>
<dbReference type="NCBIfam" id="NF007024">
    <property type="entry name" value="PRK09490.1"/>
    <property type="match status" value="1"/>
</dbReference>
<evidence type="ECO:0000259" key="20">
    <source>
        <dbReference type="PROSITE" id="PS50970"/>
    </source>
</evidence>
<protein>
    <recommendedName>
        <fullName evidence="5">methionine synthase</fullName>
        <ecNumber evidence="5">2.1.1.13</ecNumber>
    </recommendedName>
    <alternativeName>
        <fullName evidence="17">5-methyltetrahydrofolate--homocysteine methyltransferase</fullName>
    </alternativeName>
    <alternativeName>
        <fullName evidence="16">Vitamin-B12 dependent methionine synthase</fullName>
    </alternativeName>
</protein>
<feature type="binding site" evidence="18">
    <location>
        <position position="1158"/>
    </location>
    <ligand>
        <name>Zn(2+)</name>
        <dbReference type="ChEBI" id="CHEBI:29105"/>
    </ligand>
</feature>
<dbReference type="InterPro" id="IPR011822">
    <property type="entry name" value="MetH"/>
</dbReference>
<dbReference type="InterPro" id="IPR033706">
    <property type="entry name" value="Met_synthase_B12-bd"/>
</dbReference>
<evidence type="ECO:0000259" key="24">
    <source>
        <dbReference type="PROSITE" id="PS51337"/>
    </source>
</evidence>
<feature type="domain" description="B12-binding N-terminal" evidence="24">
    <location>
        <begin position="1509"/>
        <end position="1603"/>
    </location>
</feature>
<keyword evidence="13 18" id="KW-0862">Zinc</keyword>
<evidence type="ECO:0000256" key="2">
    <source>
        <dbReference type="ARBA" id="ARBA00001956"/>
    </source>
</evidence>
<dbReference type="PROSITE" id="PS51332">
    <property type="entry name" value="B12_BINDING"/>
    <property type="match status" value="1"/>
</dbReference>
<reference evidence="25" key="2">
    <citation type="submission" date="2021-04" db="EMBL/GenBank/DDBJ databases">
        <authorList>
            <person name="Podell S."/>
        </authorList>
    </citation>
    <scope>NUCLEOTIDE SEQUENCE</scope>
    <source>
        <strain evidence="25">Hildebrandi</strain>
    </source>
</reference>
<evidence type="ECO:0000313" key="25">
    <source>
        <dbReference type="EMBL" id="KAG7346559.1"/>
    </source>
</evidence>
<feature type="domain" description="Hcy-binding" evidence="20">
    <location>
        <begin position="848"/>
        <end position="1173"/>
    </location>
</feature>
<comment type="cofactor">
    <cofactor evidence="1 18">
        <name>Zn(2+)</name>
        <dbReference type="ChEBI" id="CHEBI:29105"/>
    </cofactor>
</comment>
<keyword evidence="14" id="KW-0486">Methionine biosynthesis</keyword>
<evidence type="ECO:0000256" key="11">
    <source>
        <dbReference type="ARBA" id="ARBA00022723"/>
    </source>
</evidence>
<evidence type="ECO:0000256" key="7">
    <source>
        <dbReference type="ARBA" id="ARBA00022605"/>
    </source>
</evidence>
<name>A0A9K3PIW5_9STRA</name>
<dbReference type="PROSITE" id="PS50970">
    <property type="entry name" value="HCY"/>
    <property type="match status" value="2"/>
</dbReference>
<keyword evidence="12" id="KW-0677">Repeat</keyword>
<keyword evidence="8" id="KW-0846">Cobalamin</keyword>
<feature type="domain" description="AdoMet activation" evidence="22">
    <location>
        <begin position="1775"/>
        <end position="2115"/>
    </location>
</feature>
<feature type="binding site" evidence="18">
    <location>
        <position position="406"/>
    </location>
    <ligand>
        <name>Zn(2+)</name>
        <dbReference type="ChEBI" id="CHEBI:29105"/>
    </ligand>
</feature>
<dbReference type="GO" id="GO:0032259">
    <property type="term" value="P:methylation"/>
    <property type="evidence" value="ECO:0007669"/>
    <property type="project" value="UniProtKB-KW"/>
</dbReference>
<feature type="binding site" evidence="18">
    <location>
        <position position="1095"/>
    </location>
    <ligand>
        <name>Zn(2+)</name>
        <dbReference type="ChEBI" id="CHEBI:29105"/>
    </ligand>
</feature>
<evidence type="ECO:0000256" key="5">
    <source>
        <dbReference type="ARBA" id="ARBA00012032"/>
    </source>
</evidence>
<evidence type="ECO:0000259" key="23">
    <source>
        <dbReference type="PROSITE" id="PS51332"/>
    </source>
</evidence>
<keyword evidence="7" id="KW-0028">Amino-acid biosynthesis</keyword>
<evidence type="ECO:0000256" key="1">
    <source>
        <dbReference type="ARBA" id="ARBA00001947"/>
    </source>
</evidence>
<feature type="domain" description="Hcy-binding" evidence="20">
    <location>
        <begin position="95"/>
        <end position="420"/>
    </location>
</feature>
<dbReference type="OrthoDB" id="261426at2759"/>
<dbReference type="SMART" id="SM01018">
    <property type="entry name" value="B12-binding_2"/>
    <property type="match status" value="1"/>
</dbReference>
<evidence type="ECO:0000256" key="14">
    <source>
        <dbReference type="ARBA" id="ARBA00023167"/>
    </source>
</evidence>
<dbReference type="GO" id="GO:0046653">
    <property type="term" value="P:tetrahydrofolate metabolic process"/>
    <property type="evidence" value="ECO:0007669"/>
    <property type="project" value="TreeGrafter"/>
</dbReference>
<dbReference type="PANTHER" id="PTHR45833">
    <property type="entry name" value="METHIONINE SYNTHASE"/>
    <property type="match status" value="1"/>
</dbReference>
<dbReference type="Pfam" id="PF00809">
    <property type="entry name" value="Pterin_bind"/>
    <property type="match status" value="2"/>
</dbReference>
<evidence type="ECO:0000259" key="22">
    <source>
        <dbReference type="PROSITE" id="PS50974"/>
    </source>
</evidence>
<keyword evidence="26" id="KW-1185">Reference proteome</keyword>
<evidence type="ECO:0000256" key="6">
    <source>
        <dbReference type="ARBA" id="ARBA00022603"/>
    </source>
</evidence>
<comment type="pathway">
    <text evidence="3">Amino-acid biosynthesis; L-methionine biosynthesis via de novo pathway; L-methionine from L-homocysteine (MetH route): step 1/1.</text>
</comment>
<dbReference type="InterPro" id="IPR004223">
    <property type="entry name" value="VitB12-dep_Met_synth_activ_dom"/>
</dbReference>
<dbReference type="FunFam" id="3.20.20.330:FF:000001">
    <property type="entry name" value="Methionine synthase"/>
    <property type="match status" value="2"/>
</dbReference>
<dbReference type="CDD" id="cd02069">
    <property type="entry name" value="methionine_synthase_B12_BD"/>
    <property type="match status" value="1"/>
</dbReference>
<feature type="domain" description="B12-binding" evidence="23">
    <location>
        <begin position="1622"/>
        <end position="1760"/>
    </location>
</feature>
<evidence type="ECO:0000256" key="19">
    <source>
        <dbReference type="PROSITE-ProRule" id="PRU00346"/>
    </source>
</evidence>
<feature type="binding site" evidence="18">
    <location>
        <position position="342"/>
    </location>
    <ligand>
        <name>Zn(2+)</name>
        <dbReference type="ChEBI" id="CHEBI:29105"/>
    </ligand>
</feature>
<dbReference type="FunFam" id="3.40.50.280:FF:000001">
    <property type="entry name" value="Methionine synthase"/>
    <property type="match status" value="1"/>
</dbReference>
<keyword evidence="15" id="KW-0170">Cobalt</keyword>
<evidence type="ECO:0000256" key="9">
    <source>
        <dbReference type="ARBA" id="ARBA00022679"/>
    </source>
</evidence>
<keyword evidence="10" id="KW-0949">S-adenosyl-L-methionine</keyword>
<dbReference type="FunFam" id="1.10.1240.10:FF:000001">
    <property type="entry name" value="Methionine synthase"/>
    <property type="match status" value="1"/>
</dbReference>
<dbReference type="InterPro" id="IPR003726">
    <property type="entry name" value="HCY_dom"/>
</dbReference>
<keyword evidence="11 18" id="KW-0479">Metal-binding</keyword>
<dbReference type="Pfam" id="PF02574">
    <property type="entry name" value="S-methyl_trans"/>
    <property type="match status" value="2"/>
</dbReference>
<dbReference type="InterPro" id="IPR006158">
    <property type="entry name" value="Cobalamin-bd"/>
</dbReference>
<evidence type="ECO:0000313" key="26">
    <source>
        <dbReference type="Proteomes" id="UP000693970"/>
    </source>
</evidence>
<dbReference type="InterPro" id="IPR003759">
    <property type="entry name" value="Cbl-bd_cap"/>
</dbReference>
<evidence type="ECO:0000256" key="8">
    <source>
        <dbReference type="ARBA" id="ARBA00022628"/>
    </source>
</evidence>
<dbReference type="EC" id="2.1.1.13" evidence="5"/>
<comment type="cofactor">
    <cofactor evidence="2">
        <name>methylcob(III)alamin</name>
        <dbReference type="ChEBI" id="CHEBI:28115"/>
    </cofactor>
</comment>
<evidence type="ECO:0000256" key="12">
    <source>
        <dbReference type="ARBA" id="ARBA00022737"/>
    </source>
</evidence>
<feature type="domain" description="Pterin-binding" evidence="21">
    <location>
        <begin position="1210"/>
        <end position="1472"/>
    </location>
</feature>
<dbReference type="Pfam" id="PF02965">
    <property type="entry name" value="Met_synt_B12"/>
    <property type="match status" value="1"/>
</dbReference>
<keyword evidence="9 19" id="KW-0808">Transferase</keyword>
<dbReference type="PROSITE" id="PS50972">
    <property type="entry name" value="PTERIN_BINDING"/>
    <property type="match status" value="2"/>
</dbReference>
<proteinExistence type="inferred from homology"/>
<accession>A0A9K3PIW5</accession>
<evidence type="ECO:0000256" key="3">
    <source>
        <dbReference type="ARBA" id="ARBA00005178"/>
    </source>
</evidence>
<comment type="caution">
    <text evidence="25">The sequence shown here is derived from an EMBL/GenBank/DDBJ whole genome shotgun (WGS) entry which is preliminary data.</text>
</comment>
<sequence length="2115" mass="234984">MAPTPSKLLPRMKFSYDEVIPTPATEPPLPVSDAARNHVPNPYLNTKITNEKIVAARSKSTIPREKGDVNIDYAQDPTIYPESFPYFVRGRDSLREYITSLFTTQIATYDGAMGTMIQNYSKKNKLEEEEYRGDRFKDWTCNVKGNNDMLSITQPHVIQGIYREYLEVGGSNLIGTNTFSSTTIAMADYEMEAYVYELNYESARLAREVCDEITAKDPTKPRFVVGAIGPTNRTGSISPSVEDPAARNVTFDELVEAYFEQIVGLIDGGADILMVETIFDTLNAKAAVYAVGEYLEMSGLDIPLFISGTLVDQSGRTLSGQTGEAFYASIRHAKPMCVGLNCALGATHMIPFVERLSNVAECFVHVYSNAGLPNAMGGYDETPEDMAKGNEIFFKNGWLNMVGGCCGSTPPHIKAIREVAANYKPRKLPDVGRPKMWLSGLEDLVVDDVYNQLGMPFLNVGERCNIAGSIKFKKLMMAGDYSAAMDIAKKQVEDGAHVIDINVDDGMLDGLAAMQKFVKIAVTEPEIAKVPFMLDASKFEIVMAGLKWCQGKPIVNSISLKVGEELFKEHATLLRKHGAAVVVMAFDEKGQAATEEDKVRICKRSYDILVNEVRFPPEDIIFDPNVLTIGTGMEEHANYGVDFINATKRIKELCPYVKISGGISNLSFGFRGVTKVRESIHSVFLYHAIIEAGMDVGIVNAQEMLDYDKLDEDMKILCENLVFNKTPDATEDMLTRTAYERAVLDAKKKGLPPPRKPRGQMPQREKLHFEWDTDEKNAQDEPPVPVSDAARNHVPNPYLNSNLMHDKIVAVRSKSTLPNKEININYAQDPTIYPESFPYFVRGRDSLREYITSLFTTQIATYDGAMGTMIQNYSKKNKLEEEEYRGDRFKDWTCNVKGNNDMLSITQPHVIQGIYREYLEVGGSNLIGTNTFSSTTIAMADYEMEAYVYELNYESARLAREVCDEITAKDPTKPRFVVGAVGPTNRTGSISPSVEDPAARNVTFDELVEAYFEQIVGLIDGGADILMVETIFDTLNAKAAVYAVGEYLEMSGLDIPLFISGTLVDQSGRTLSGQTGEAFYASIRHAKPMCVGLNCALGATHMIPFVERLSNVAECFVHVYSNAGLPNAMGGYDETPEDMAKGNEIFFKNGWLNMVGGCCGSTPPHIKAIREVAANYKPRKLPDVGRPKMWLSGLEDLVVDDVYNQLGMPFLNVGERCNIAGSIKFKKLMMAGDYSAAMDIAKKQVEDGAHVIDINVDDGMLDGLAAMQKFVKIAVTEPEIAKVPFMLDASKFEIVMAGLKWCQGKPIVNSISLKVGEELFKEHATLLRKHGAAVVVMAFDEKGQAATEEDKVRICKRSYDILVNEVRFPPEDIIFDPNVLTIGTGMEEHANYGVDFINATKRIKELCPYVKISGGISNLSFGFRGVTKIRESIHAVFLHHAILEAGMDVGIVNAKELLAYSEVDPELCEVCEELIFNTNPDATEKMLDLTQKEKEAIEALKKGGVVQVKEKSWRDQEPKKRLEHSLVNGISEFVDVDVEAARQLCSKPLEVIEGPLMDGMNIVGDLFGAGKMFLPQVIKSARVMKKAVAYLLPFMEEEKKQNLIAQGLDPNDVNEDDDSNFAGKVLMATVKGDVHDIGKNIVAVVLGCNNFKVYDIGVMCSCELILQKAKEYNVDVIGLSGLITPSLDEMVVVAKELSKGGFKQPLLIGGATTSKMHTAVKIAPSYFSEEHPVIHVLDASRSVTVVSSLLSENKGDYVEDLKEEYDEMREDYYAGLEDRNFLTHEQAKKSKFVIDFDLKPPAPVPNKLGITVIDFVKVADVVPYIDWNPFFQTWELRGRYPNRGYPKIFDDKTVGPEAKKLFDDAQVMLKQIVEDGSMWLKGVVGLFPANQSEDGEDVDVFESQADREAGKVAAKFCMLRQQAEKESDDPFFSQADFIAPRGYNDHVGFFAVSCFGCEALVTKHEAAHDDYSKIMAQALADRFVEAFAEYLHREIRINLWGYAKDETLDEKDLLKIKYDGIRPAPGYPSQPDHTEKSTMWDLVKVKELSGIELSESLSMMPAASVSALVFAHPDSQYFAVGQIGKDQVESYAKRKNMDLELCERWLSPILNYERN</sequence>
<evidence type="ECO:0000256" key="18">
    <source>
        <dbReference type="PROSITE-ProRule" id="PRU00333"/>
    </source>
</evidence>
<dbReference type="EMBL" id="JAGRRH010000021">
    <property type="protein sequence ID" value="KAG7346559.1"/>
    <property type="molecule type" value="Genomic_DNA"/>
</dbReference>
<dbReference type="PROSITE" id="PS50974">
    <property type="entry name" value="ADOMET_ACTIVATION"/>
    <property type="match status" value="1"/>
</dbReference>
<dbReference type="GO" id="GO:0031419">
    <property type="term" value="F:cobalamin binding"/>
    <property type="evidence" value="ECO:0007669"/>
    <property type="project" value="UniProtKB-KW"/>
</dbReference>
<dbReference type="GO" id="GO:0008705">
    <property type="term" value="F:methionine synthase activity"/>
    <property type="evidence" value="ECO:0007669"/>
    <property type="project" value="UniProtKB-EC"/>
</dbReference>
<dbReference type="NCBIfam" id="TIGR02082">
    <property type="entry name" value="metH"/>
    <property type="match status" value="1"/>
</dbReference>
<evidence type="ECO:0000259" key="21">
    <source>
        <dbReference type="PROSITE" id="PS50972"/>
    </source>
</evidence>
<dbReference type="Proteomes" id="UP000693970">
    <property type="component" value="Unassembled WGS sequence"/>
</dbReference>
<comment type="similarity">
    <text evidence="4">Belongs to the vitamin-B12 dependent methionine synthase family.</text>
</comment>
<dbReference type="FunFam" id="3.20.20.20:FF:000002">
    <property type="entry name" value="Methionine synthase"/>
    <property type="match status" value="2"/>
</dbReference>
<dbReference type="PROSITE" id="PS51337">
    <property type="entry name" value="B12_BINDING_NTER"/>
    <property type="match status" value="1"/>
</dbReference>
<dbReference type="CDD" id="cd00740">
    <property type="entry name" value="MeTr"/>
    <property type="match status" value="2"/>
</dbReference>